<dbReference type="CDD" id="cd00102">
    <property type="entry name" value="IPT"/>
    <property type="match status" value="1"/>
</dbReference>
<dbReference type="InterPro" id="IPR002909">
    <property type="entry name" value="IPT_dom"/>
</dbReference>
<dbReference type="RefSeq" id="WP_119430391.1">
    <property type="nucleotide sequence ID" value="NZ_QWGE01000001.1"/>
</dbReference>
<gene>
    <name evidence="2" type="ORF">D1627_01180</name>
</gene>
<dbReference type="InterPro" id="IPR013783">
    <property type="entry name" value="Ig-like_fold"/>
</dbReference>
<accession>A0A399SH02</accession>
<dbReference type="EMBL" id="QWGE01000001">
    <property type="protein sequence ID" value="RIJ42508.1"/>
    <property type="molecule type" value="Genomic_DNA"/>
</dbReference>
<keyword evidence="3" id="KW-1185">Reference proteome</keyword>
<feature type="domain" description="IPT/TIG" evidence="1">
    <location>
        <begin position="39"/>
        <end position="116"/>
    </location>
</feature>
<dbReference type="AlphaFoldDB" id="A0A399SH02"/>
<sequence>MLQLSYNRLLQFLVVLVLMTSCYGEEVDQTLEEIKGVSPVISSFEPAAADVKGLVTVYGENLNFVDSVYIGGVLSPIYRRVNSNELVVQVAPQAKSGKVRVLTSAKKDGTSEGTLQINYPTPAVQLELSDIKEELFANEVVVLGGTKLNVVDKVLFGEKEASIIYQRGASIAVLVPLFSNDQVVDVSYTYFTPSGSEKVSVKSGIQVITPSPRVSNWTPLIIKGKSYSLEGQNMNMVEKVFVGATEATITDKQAGALTFVASGGATANTSLKLQYTNNGQQQVVENPVAYIASAVETYFDFEDQSLSAVTIGKSAHTVSSTINGTVAQPAFPAGNAYYHLKMFDAAGDAGGSSITYIRFDKQTNSSWKSMYTNNASGQPVLHFWLHVNNTTPTIKIYLTKNDSYSLKLKDLSPEKYKEVFGEDGKKWALIAVRLKDLAPSVTESAVSADSYMRVNFLVDSQQNVPLEANMDWISITDKVLTGIGAVDMTDSF</sequence>
<comment type="caution">
    <text evidence="2">The sequence shown here is derived from an EMBL/GenBank/DDBJ whole genome shotgun (WGS) entry which is preliminary data.</text>
</comment>
<evidence type="ECO:0000259" key="1">
    <source>
        <dbReference type="Pfam" id="PF01833"/>
    </source>
</evidence>
<reference evidence="3" key="1">
    <citation type="submission" date="2018-08" db="EMBL/GenBank/DDBJ databases">
        <title>Mucilaginibacter sp. MYSH2.</title>
        <authorList>
            <person name="Seo T."/>
        </authorList>
    </citation>
    <scope>NUCLEOTIDE SEQUENCE [LARGE SCALE GENOMIC DNA]</scope>
    <source>
        <strain evidence="3">KIRAN</strain>
    </source>
</reference>
<dbReference type="OrthoDB" id="1158659at2"/>
<organism evidence="2 3">
    <name type="scientific">Pontibacter oryzae</name>
    <dbReference type="NCBI Taxonomy" id="2304593"/>
    <lineage>
        <taxon>Bacteria</taxon>
        <taxon>Pseudomonadati</taxon>
        <taxon>Bacteroidota</taxon>
        <taxon>Cytophagia</taxon>
        <taxon>Cytophagales</taxon>
        <taxon>Hymenobacteraceae</taxon>
        <taxon>Pontibacter</taxon>
    </lineage>
</organism>
<dbReference type="Pfam" id="PF01833">
    <property type="entry name" value="TIG"/>
    <property type="match status" value="1"/>
</dbReference>
<dbReference type="Proteomes" id="UP000266005">
    <property type="component" value="Unassembled WGS sequence"/>
</dbReference>
<dbReference type="InterPro" id="IPR014756">
    <property type="entry name" value="Ig_E-set"/>
</dbReference>
<dbReference type="Gene3D" id="2.60.40.10">
    <property type="entry name" value="Immunoglobulins"/>
    <property type="match status" value="1"/>
</dbReference>
<evidence type="ECO:0000313" key="2">
    <source>
        <dbReference type="EMBL" id="RIJ42508.1"/>
    </source>
</evidence>
<name>A0A399SH02_9BACT</name>
<protein>
    <recommendedName>
        <fullName evidence="1">IPT/TIG domain-containing protein</fullName>
    </recommendedName>
</protein>
<evidence type="ECO:0000313" key="3">
    <source>
        <dbReference type="Proteomes" id="UP000266005"/>
    </source>
</evidence>
<dbReference type="SUPFAM" id="SSF81296">
    <property type="entry name" value="E set domains"/>
    <property type="match status" value="1"/>
</dbReference>
<proteinExistence type="predicted"/>